<organism evidence="2 3">
    <name type="scientific">Elaeis guineensis var. tenera</name>
    <name type="common">Oil palm</name>
    <dbReference type="NCBI Taxonomy" id="51953"/>
    <lineage>
        <taxon>Eukaryota</taxon>
        <taxon>Viridiplantae</taxon>
        <taxon>Streptophyta</taxon>
        <taxon>Embryophyta</taxon>
        <taxon>Tracheophyta</taxon>
        <taxon>Spermatophyta</taxon>
        <taxon>Magnoliopsida</taxon>
        <taxon>Liliopsida</taxon>
        <taxon>Arecaceae</taxon>
        <taxon>Arecoideae</taxon>
        <taxon>Cocoseae</taxon>
        <taxon>Elaeidinae</taxon>
        <taxon>Elaeis</taxon>
    </lineage>
</organism>
<evidence type="ECO:0000259" key="1">
    <source>
        <dbReference type="PROSITE" id="PS50846"/>
    </source>
</evidence>
<dbReference type="RefSeq" id="XP_010936407.1">
    <property type="nucleotide sequence ID" value="XM_010938105.1"/>
</dbReference>
<dbReference type="GO" id="GO:1900150">
    <property type="term" value="P:regulation of defense response to fungus"/>
    <property type="evidence" value="ECO:0007669"/>
    <property type="project" value="InterPro"/>
</dbReference>
<dbReference type="InterPro" id="IPR006121">
    <property type="entry name" value="HMA_dom"/>
</dbReference>
<dbReference type="InterPro" id="IPR044169">
    <property type="entry name" value="PI21"/>
</dbReference>
<keyword evidence="2" id="KW-1185">Reference proteome</keyword>
<proteinExistence type="predicted"/>
<feature type="domain" description="HMA" evidence="1">
    <location>
        <begin position="8"/>
        <end position="76"/>
    </location>
</feature>
<evidence type="ECO:0000313" key="2">
    <source>
        <dbReference type="Proteomes" id="UP000504607"/>
    </source>
</evidence>
<dbReference type="GO" id="GO:0046872">
    <property type="term" value="F:metal ion binding"/>
    <property type="evidence" value="ECO:0007669"/>
    <property type="project" value="InterPro"/>
</dbReference>
<evidence type="ECO:0000313" key="3">
    <source>
        <dbReference type="RefSeq" id="XP_010936407.1"/>
    </source>
</evidence>
<sequence>MAEKKVKISKIVITVDLSCRCCYKKIQKVLCKLQEQGENITSISYDEKKNTVTVSGTFDPHELSKKLWCKACKVIKNIKIEPDKPSPPPKKPCEVINDIEIVVCDPPKCPDPPTELKRSPPKTKPVPCPPPSWPDCWCKRPKCPSPPPEHKPCPPRPKPVPCPPPIWPDCCCKPCYMGCQSCSCGKVDGCVGYRPPSVCYGTSPGGYQLVCEEYPSTPCTMM</sequence>
<dbReference type="PANTHER" id="PTHR47488">
    <property type="entry name" value="HEAVY METAL TRANSPORT/DETOXIFICATION SUPERFAMILY PROTEIN"/>
    <property type="match status" value="1"/>
</dbReference>
<dbReference type="OrthoDB" id="694938at2759"/>
<dbReference type="AlphaFoldDB" id="A0A6I9S1Y0"/>
<accession>A0A6I9S1Y0</accession>
<reference evidence="3" key="1">
    <citation type="submission" date="2025-08" db="UniProtKB">
        <authorList>
            <consortium name="RefSeq"/>
        </authorList>
    </citation>
    <scope>IDENTIFICATION</scope>
</reference>
<dbReference type="FunCoup" id="A0A6I9S1Y0">
    <property type="interactions" value="95"/>
</dbReference>
<dbReference type="PANTHER" id="PTHR47488:SF7">
    <property type="entry name" value="HEAVY METAL TRANSPORT_DETOXIFICATION SUPERFAMILY PROTEIN"/>
    <property type="match status" value="1"/>
</dbReference>
<dbReference type="InParanoid" id="A0A6I9S1Y0"/>
<dbReference type="Gene3D" id="3.30.70.100">
    <property type="match status" value="1"/>
</dbReference>
<protein>
    <submittedName>
        <fullName evidence="3">Protein PYRICULARIA ORYZAE RESISTANCE 21 isoform X1</fullName>
    </submittedName>
</protein>
<dbReference type="Proteomes" id="UP000504607">
    <property type="component" value="Chromosome 13"/>
</dbReference>
<dbReference type="SUPFAM" id="SSF55008">
    <property type="entry name" value="HMA, heavy metal-associated domain"/>
    <property type="match status" value="1"/>
</dbReference>
<name>A0A6I9S1Y0_ELAGV</name>
<dbReference type="InterPro" id="IPR036163">
    <property type="entry name" value="HMA_dom_sf"/>
</dbReference>
<dbReference type="PROSITE" id="PS50846">
    <property type="entry name" value="HMA_2"/>
    <property type="match status" value="1"/>
</dbReference>
<gene>
    <name evidence="3" type="primary">LOC105056045</name>
</gene>